<reference evidence="2" key="1">
    <citation type="submission" date="2020-09" db="EMBL/GenBank/DDBJ databases">
        <authorList>
            <person name="Palma L."/>
            <person name="Caballero P."/>
            <person name="Berry C."/>
            <person name="Del Valle E."/>
        </authorList>
    </citation>
    <scope>NUCLEOTIDE SEQUENCE</scope>
    <source>
        <strain evidence="2">M</strain>
    </source>
</reference>
<dbReference type="InterPro" id="IPR052091">
    <property type="entry name" value="Beta-ala_Activ/Resist"/>
</dbReference>
<accession>A0AAW3YXZ1</accession>
<evidence type="ECO:0000313" key="2">
    <source>
        <dbReference type="EMBL" id="MBD2801874.1"/>
    </source>
</evidence>
<comment type="caution">
    <text evidence="2">The sequence shown here is derived from an EMBL/GenBank/DDBJ whole genome shotgun (WGS) entry which is preliminary data.</text>
</comment>
<dbReference type="EMBL" id="JACXBF010000404">
    <property type="protein sequence ID" value="MBD2801874.1"/>
    <property type="molecule type" value="Genomic_DNA"/>
</dbReference>
<dbReference type="PANTHER" id="PTHR44394">
    <property type="entry name" value="BETA-ALANINE-ACTIVATING ENZYME"/>
    <property type="match status" value="1"/>
</dbReference>
<dbReference type="RefSeq" id="WP_323869422.1">
    <property type="nucleotide sequence ID" value="NZ_JACXBF010000404.1"/>
</dbReference>
<feature type="non-terminal residue" evidence="2">
    <location>
        <position position="77"/>
    </location>
</feature>
<feature type="non-terminal residue" evidence="2">
    <location>
        <position position="1"/>
    </location>
</feature>
<dbReference type="Proteomes" id="UP001193920">
    <property type="component" value="Unassembled WGS sequence"/>
</dbReference>
<reference evidence="2" key="2">
    <citation type="journal article" date="2024" name="Toxins">
        <title>Genome Sequence Analysis of Native Xenorhabdus Strains Isolated from Entomopathogenic Nematodes in Argentina.</title>
        <authorList>
            <person name="Palma L."/>
            <person name="Frizzo L."/>
            <person name="Kaiser S."/>
            <person name="Berry C."/>
            <person name="Caballero P."/>
            <person name="Bode H.B."/>
            <person name="Del Valle E.E."/>
        </authorList>
    </citation>
    <scope>NUCLEOTIDE SEQUENCE</scope>
    <source>
        <strain evidence="2">M</strain>
    </source>
</reference>
<name>A0AAW3YXZ1_9GAMM</name>
<dbReference type="PANTHER" id="PTHR44394:SF1">
    <property type="entry name" value="BETA-ALANINE-ACTIVATING ENZYME"/>
    <property type="match status" value="1"/>
</dbReference>
<dbReference type="AlphaFoldDB" id="A0AAW3YXZ1"/>
<organism evidence="2">
    <name type="scientific">Xenorhabdus szentirmaii</name>
    <dbReference type="NCBI Taxonomy" id="290112"/>
    <lineage>
        <taxon>Bacteria</taxon>
        <taxon>Pseudomonadati</taxon>
        <taxon>Pseudomonadota</taxon>
        <taxon>Gammaproteobacteria</taxon>
        <taxon>Enterobacterales</taxon>
        <taxon>Morganellaceae</taxon>
        <taxon>Xenorhabdus</taxon>
    </lineage>
</organism>
<sequence>PEGHKDAGYLARLIETAGITTLHFVPSMLQQFVRGVSPEYACASLKRVICSGEALPPKLQQRFFSQFEAELHNLYGP</sequence>
<dbReference type="InterPro" id="IPR000873">
    <property type="entry name" value="AMP-dep_synth/lig_dom"/>
</dbReference>
<feature type="domain" description="AMP-dependent synthetase/ligase" evidence="1">
    <location>
        <begin position="5"/>
        <end position="77"/>
    </location>
</feature>
<protein>
    <submittedName>
        <fullName evidence="2">AMP-binding protein</fullName>
    </submittedName>
</protein>
<gene>
    <name evidence="2" type="ORF">ID854_15865</name>
</gene>
<dbReference type="Pfam" id="PF00501">
    <property type="entry name" value="AMP-binding"/>
    <property type="match status" value="1"/>
</dbReference>
<dbReference type="SUPFAM" id="SSF56801">
    <property type="entry name" value="Acetyl-CoA synthetase-like"/>
    <property type="match status" value="1"/>
</dbReference>
<dbReference type="GO" id="GO:0043041">
    <property type="term" value="P:amino acid activation for nonribosomal peptide biosynthetic process"/>
    <property type="evidence" value="ECO:0007669"/>
    <property type="project" value="TreeGrafter"/>
</dbReference>
<proteinExistence type="predicted"/>
<dbReference type="Gene3D" id="3.40.50.980">
    <property type="match status" value="1"/>
</dbReference>
<evidence type="ECO:0000259" key="1">
    <source>
        <dbReference type="Pfam" id="PF00501"/>
    </source>
</evidence>